<accession>A0A2A6BE21</accession>
<proteinExistence type="predicted"/>
<accession>A0A8R1YV69</accession>
<feature type="region of interest" description="Disordered" evidence="1">
    <location>
        <begin position="54"/>
        <end position="73"/>
    </location>
</feature>
<gene>
    <name evidence="2" type="primary">WBGene00277608</name>
</gene>
<reference evidence="2" key="2">
    <citation type="submission" date="2022-06" db="UniProtKB">
        <authorList>
            <consortium name="EnsemblMetazoa"/>
        </authorList>
    </citation>
    <scope>IDENTIFICATION</scope>
    <source>
        <strain evidence="2">PS312</strain>
    </source>
</reference>
<protein>
    <submittedName>
        <fullName evidence="2">Uncharacterized protein</fullName>
    </submittedName>
</protein>
<evidence type="ECO:0000313" key="2">
    <source>
        <dbReference type="EnsemblMetazoa" id="PPA39239.1"/>
    </source>
</evidence>
<evidence type="ECO:0000313" key="3">
    <source>
        <dbReference type="Proteomes" id="UP000005239"/>
    </source>
</evidence>
<reference evidence="3" key="1">
    <citation type="journal article" date="2008" name="Nat. Genet.">
        <title>The Pristionchus pacificus genome provides a unique perspective on nematode lifestyle and parasitism.</title>
        <authorList>
            <person name="Dieterich C."/>
            <person name="Clifton S.W."/>
            <person name="Schuster L.N."/>
            <person name="Chinwalla A."/>
            <person name="Delehaunty K."/>
            <person name="Dinkelacker I."/>
            <person name="Fulton L."/>
            <person name="Fulton R."/>
            <person name="Godfrey J."/>
            <person name="Minx P."/>
            <person name="Mitreva M."/>
            <person name="Roeseler W."/>
            <person name="Tian H."/>
            <person name="Witte H."/>
            <person name="Yang S.P."/>
            <person name="Wilson R.K."/>
            <person name="Sommer R.J."/>
        </authorList>
    </citation>
    <scope>NUCLEOTIDE SEQUENCE [LARGE SCALE GENOMIC DNA]</scope>
    <source>
        <strain evidence="3">PS312</strain>
    </source>
</reference>
<dbReference type="Proteomes" id="UP000005239">
    <property type="component" value="Unassembled WGS sequence"/>
</dbReference>
<evidence type="ECO:0000256" key="1">
    <source>
        <dbReference type="SAM" id="MobiDB-lite"/>
    </source>
</evidence>
<name>A0A2A6BE21_PRIPA</name>
<sequence>MRLDEWNEKDEESTRNRRLVKIGIKERKNIPNMRMGRLASLMGEEKERREIQGIGFMEKDKEEKMKKQMKRNH</sequence>
<dbReference type="EnsemblMetazoa" id="PPA39239.1">
    <property type="protein sequence ID" value="PPA39239.1"/>
    <property type="gene ID" value="WBGene00277608"/>
</dbReference>
<keyword evidence="3" id="KW-1185">Reference proteome</keyword>
<organism evidence="2 3">
    <name type="scientific">Pristionchus pacificus</name>
    <name type="common">Parasitic nematode worm</name>
    <dbReference type="NCBI Taxonomy" id="54126"/>
    <lineage>
        <taxon>Eukaryota</taxon>
        <taxon>Metazoa</taxon>
        <taxon>Ecdysozoa</taxon>
        <taxon>Nematoda</taxon>
        <taxon>Chromadorea</taxon>
        <taxon>Rhabditida</taxon>
        <taxon>Rhabditina</taxon>
        <taxon>Diplogasteromorpha</taxon>
        <taxon>Diplogasteroidea</taxon>
        <taxon>Neodiplogasteridae</taxon>
        <taxon>Pristionchus</taxon>
    </lineage>
</organism>
<feature type="compositionally biased region" description="Basic and acidic residues" evidence="1">
    <location>
        <begin position="54"/>
        <end position="66"/>
    </location>
</feature>
<dbReference type="AlphaFoldDB" id="A0A2A6BE21"/>